<evidence type="ECO:0000313" key="2">
    <source>
        <dbReference type="WBParaSite" id="PEQ_0000557501-mRNA-1"/>
    </source>
</evidence>
<keyword evidence="1" id="KW-1185">Reference proteome</keyword>
<name>A0A914RGX6_PAREQ</name>
<protein>
    <submittedName>
        <fullName evidence="2">CBS domain-containing protein</fullName>
    </submittedName>
</protein>
<proteinExistence type="predicted"/>
<organism evidence="1 2">
    <name type="scientific">Parascaris equorum</name>
    <name type="common">Equine roundworm</name>
    <dbReference type="NCBI Taxonomy" id="6256"/>
    <lineage>
        <taxon>Eukaryota</taxon>
        <taxon>Metazoa</taxon>
        <taxon>Ecdysozoa</taxon>
        <taxon>Nematoda</taxon>
        <taxon>Chromadorea</taxon>
        <taxon>Rhabditida</taxon>
        <taxon>Spirurina</taxon>
        <taxon>Ascaridomorpha</taxon>
        <taxon>Ascaridoidea</taxon>
        <taxon>Ascarididae</taxon>
        <taxon>Parascaris</taxon>
    </lineage>
</organism>
<sequence>MLDYRISSVPIVDDKLRPVDVIRKTDIANALANAKDVKVSIISNY</sequence>
<dbReference type="SUPFAM" id="SSF54631">
    <property type="entry name" value="CBS-domain pair"/>
    <property type="match status" value="1"/>
</dbReference>
<evidence type="ECO:0000313" key="1">
    <source>
        <dbReference type="Proteomes" id="UP000887564"/>
    </source>
</evidence>
<dbReference type="InterPro" id="IPR046342">
    <property type="entry name" value="CBS_dom_sf"/>
</dbReference>
<reference evidence="2" key="1">
    <citation type="submission" date="2022-11" db="UniProtKB">
        <authorList>
            <consortium name="WormBaseParasite"/>
        </authorList>
    </citation>
    <scope>IDENTIFICATION</scope>
</reference>
<dbReference type="AlphaFoldDB" id="A0A914RGX6"/>
<dbReference type="WBParaSite" id="PEQ_0000557501-mRNA-1">
    <property type="protein sequence ID" value="PEQ_0000557501-mRNA-1"/>
    <property type="gene ID" value="PEQ_0000557501"/>
</dbReference>
<dbReference type="Proteomes" id="UP000887564">
    <property type="component" value="Unplaced"/>
</dbReference>
<dbReference type="Gene3D" id="3.10.580.10">
    <property type="entry name" value="CBS-domain"/>
    <property type="match status" value="1"/>
</dbReference>
<accession>A0A914RGX6</accession>